<name>A0A0C2T3X2_AMAMK</name>
<reference evidence="1 2" key="1">
    <citation type="submission" date="2014-04" db="EMBL/GenBank/DDBJ databases">
        <title>Evolutionary Origins and Diversification of the Mycorrhizal Mutualists.</title>
        <authorList>
            <consortium name="DOE Joint Genome Institute"/>
            <consortium name="Mycorrhizal Genomics Consortium"/>
            <person name="Kohler A."/>
            <person name="Kuo A."/>
            <person name="Nagy L.G."/>
            <person name="Floudas D."/>
            <person name="Copeland A."/>
            <person name="Barry K.W."/>
            <person name="Cichocki N."/>
            <person name="Veneault-Fourrey C."/>
            <person name="LaButti K."/>
            <person name="Lindquist E.A."/>
            <person name="Lipzen A."/>
            <person name="Lundell T."/>
            <person name="Morin E."/>
            <person name="Murat C."/>
            <person name="Riley R."/>
            <person name="Ohm R."/>
            <person name="Sun H."/>
            <person name="Tunlid A."/>
            <person name="Henrissat B."/>
            <person name="Grigoriev I.V."/>
            <person name="Hibbett D.S."/>
            <person name="Martin F."/>
        </authorList>
    </citation>
    <scope>NUCLEOTIDE SEQUENCE [LARGE SCALE GENOMIC DNA]</scope>
    <source>
        <strain evidence="1 2">Koide BX008</strain>
    </source>
</reference>
<proteinExistence type="predicted"/>
<organism evidence="1 2">
    <name type="scientific">Amanita muscaria (strain Koide BX008)</name>
    <dbReference type="NCBI Taxonomy" id="946122"/>
    <lineage>
        <taxon>Eukaryota</taxon>
        <taxon>Fungi</taxon>
        <taxon>Dikarya</taxon>
        <taxon>Basidiomycota</taxon>
        <taxon>Agaricomycotina</taxon>
        <taxon>Agaricomycetes</taxon>
        <taxon>Agaricomycetidae</taxon>
        <taxon>Agaricales</taxon>
        <taxon>Pluteineae</taxon>
        <taxon>Amanitaceae</taxon>
        <taxon>Amanita</taxon>
    </lineage>
</organism>
<keyword evidence="2" id="KW-1185">Reference proteome</keyword>
<accession>A0A0C2T3X2</accession>
<dbReference type="InParanoid" id="A0A0C2T3X2"/>
<gene>
    <name evidence="1" type="ORF">M378DRAFT_167196</name>
</gene>
<dbReference type="Proteomes" id="UP000054549">
    <property type="component" value="Unassembled WGS sequence"/>
</dbReference>
<evidence type="ECO:0000313" key="2">
    <source>
        <dbReference type="Proteomes" id="UP000054549"/>
    </source>
</evidence>
<evidence type="ECO:0000313" key="1">
    <source>
        <dbReference type="EMBL" id="KIL61214.1"/>
    </source>
</evidence>
<dbReference type="EMBL" id="KN818287">
    <property type="protein sequence ID" value="KIL61214.1"/>
    <property type="molecule type" value="Genomic_DNA"/>
</dbReference>
<dbReference type="HOGENOM" id="CLU_2838010_0_0_1"/>
<sequence>TLSLSLAMREPLVAKEPFECHVDVMVSETEKPKSSMELRVHKYVILVKTLSIVHVVQKSQIHTEST</sequence>
<protein>
    <submittedName>
        <fullName evidence="1">Uncharacterized protein</fullName>
    </submittedName>
</protein>
<dbReference type="AlphaFoldDB" id="A0A0C2T3X2"/>
<feature type="non-terminal residue" evidence="1">
    <location>
        <position position="1"/>
    </location>
</feature>